<comment type="catalytic activity">
    <reaction evidence="9">
        <text>D-ribose + ATP = D-ribose 5-phosphate + ADP + H(+)</text>
        <dbReference type="Rhea" id="RHEA:13697"/>
        <dbReference type="ChEBI" id="CHEBI:15378"/>
        <dbReference type="ChEBI" id="CHEBI:30616"/>
        <dbReference type="ChEBI" id="CHEBI:47013"/>
        <dbReference type="ChEBI" id="CHEBI:78346"/>
        <dbReference type="ChEBI" id="CHEBI:456216"/>
        <dbReference type="EC" id="2.7.1.15"/>
    </reaction>
</comment>
<dbReference type="Gene3D" id="3.40.1190.20">
    <property type="match status" value="1"/>
</dbReference>
<dbReference type="AlphaFoldDB" id="L7JLU6"/>
<comment type="subunit">
    <text evidence="9">Homodimer.</text>
</comment>
<feature type="binding site" evidence="9">
    <location>
        <position position="312"/>
    </location>
    <ligand>
        <name>K(+)</name>
        <dbReference type="ChEBI" id="CHEBI:29103"/>
    </ligand>
</feature>
<feature type="binding site" evidence="9">
    <location>
        <position position="271"/>
    </location>
    <ligand>
        <name>substrate</name>
    </ligand>
</feature>
<keyword evidence="6 9" id="KW-0460">Magnesium</keyword>
<dbReference type="UniPathway" id="UPA00916">
    <property type="reaction ID" value="UER00889"/>
</dbReference>
<comment type="cofactor">
    <cofactor evidence="9">
        <name>Mg(2+)</name>
        <dbReference type="ChEBI" id="CHEBI:18420"/>
    </cofactor>
    <text evidence="9">Requires a divalent cation, most likely magnesium in vivo, as an electrophilic catalyst to aid phosphoryl group transfer. It is the chelate of the metal and the nucleotide that is the actual substrate.</text>
</comment>
<evidence type="ECO:0000256" key="1">
    <source>
        <dbReference type="ARBA" id="ARBA00022679"/>
    </source>
</evidence>
<feature type="binding site" evidence="9">
    <location>
        <begin position="14"/>
        <end position="16"/>
    </location>
    <ligand>
        <name>substrate</name>
    </ligand>
</feature>
<dbReference type="CDD" id="cd01174">
    <property type="entry name" value="ribokinase"/>
    <property type="match status" value="1"/>
</dbReference>
<feature type="binding site" evidence="9">
    <location>
        <position position="301"/>
    </location>
    <ligand>
        <name>ATP</name>
        <dbReference type="ChEBI" id="CHEBI:30616"/>
    </ligand>
</feature>
<feature type="binding site" evidence="9">
    <location>
        <begin position="42"/>
        <end position="46"/>
    </location>
    <ligand>
        <name>substrate</name>
    </ligand>
</feature>
<feature type="binding site" evidence="9">
    <location>
        <position position="307"/>
    </location>
    <ligand>
        <name>K(+)</name>
        <dbReference type="ChEBI" id="CHEBI:29103"/>
    </ligand>
</feature>
<reference evidence="11" key="1">
    <citation type="journal article" date="2012" name="PLoS Genet.">
        <title>Comparative analysis of the genomes of two field isolates of the rice blast fungus Magnaporthe oryzae.</title>
        <authorList>
            <person name="Xue M."/>
            <person name="Yang J."/>
            <person name="Li Z."/>
            <person name="Hu S."/>
            <person name="Yao N."/>
            <person name="Dean R.A."/>
            <person name="Zhao W."/>
            <person name="Shen M."/>
            <person name="Zhang H."/>
            <person name="Li C."/>
            <person name="Liu L."/>
            <person name="Cao L."/>
            <person name="Xu X."/>
            <person name="Xing Y."/>
            <person name="Hsiang T."/>
            <person name="Zhang Z."/>
            <person name="Xu J.R."/>
            <person name="Peng Y.L."/>
        </authorList>
    </citation>
    <scope>NUCLEOTIDE SEQUENCE [LARGE SCALE GENOMIC DNA]</scope>
    <source>
        <strain evidence="11">P131</strain>
    </source>
</reference>
<feature type="binding site" evidence="9">
    <location>
        <position position="310"/>
    </location>
    <ligand>
        <name>K(+)</name>
        <dbReference type="ChEBI" id="CHEBI:29103"/>
    </ligand>
</feature>
<feature type="binding site" evidence="9">
    <location>
        <position position="198"/>
    </location>
    <ligand>
        <name>ATP</name>
        <dbReference type="ChEBI" id="CHEBI:30616"/>
    </ligand>
</feature>
<sequence>MAQTPLITVLGSLNIDLVSYVPHHPLPGETLTANSFAVSPGGKGANQAIACAKLSRPQSDKTAATANVRMVGAVGADSYGSLLRSNLEGHGVDVSGVAVRADPAKTGLAIIVVDEPTGQNRIILSPESNHDLDKAVAIEAGLKDKPDLLIMQLEVPIPVVLEAMQAARTASVPVLLNPAPAVELPASAFEGLEHLIVNETEASVLGRVAESVLDTEEGLRSVADGFVKAGVRNVVITLGGRGVYFLQGWTGKAALVPALKATVVDTTAAGDTFVGMYALAAVAASKAGVDFDAEAAVRTANKAAAKTVERKGAQDSIPWRDEATKLSVTRFPVQLRKLLVRFDGSDPVSHVNAAALAKVLLSKLRPGLSVHRELVARPVWADGDLRSIRVDPGDATAVTQGAVALADHAFELLDRLHLELDPDVAAVAAAMVDFAFALYLRLGLWQVRVVRWDVVRLVFLAWVTVFSEC</sequence>
<dbReference type="EC" id="2.7.1.15" evidence="9"/>
<comment type="similarity">
    <text evidence="9">Belongs to the carbohydrate kinase PfkB family. Ribokinase subfamily.</text>
</comment>
<dbReference type="GO" id="GO:0019303">
    <property type="term" value="P:D-ribose catabolic process"/>
    <property type="evidence" value="ECO:0007669"/>
    <property type="project" value="UniProtKB-UniRule"/>
</dbReference>
<dbReference type="PRINTS" id="PR00990">
    <property type="entry name" value="RIBOKINASE"/>
</dbReference>
<protein>
    <recommendedName>
        <fullName evidence="9">Ribokinase</fullName>
        <shortName evidence="9">RK</shortName>
        <ecNumber evidence="9">2.7.1.15</ecNumber>
    </recommendedName>
</protein>
<dbReference type="InterPro" id="IPR011877">
    <property type="entry name" value="Ribokinase"/>
</dbReference>
<evidence type="ECO:0000256" key="9">
    <source>
        <dbReference type="HAMAP-Rule" id="MF_03215"/>
    </source>
</evidence>
<feature type="active site" description="Proton acceptor" evidence="9">
    <location>
        <position position="271"/>
    </location>
</feature>
<dbReference type="Pfam" id="PF00294">
    <property type="entry name" value="PfkB"/>
    <property type="match status" value="1"/>
</dbReference>
<keyword evidence="7 9" id="KW-0630">Potassium</keyword>
<evidence type="ECO:0000256" key="2">
    <source>
        <dbReference type="ARBA" id="ARBA00022723"/>
    </source>
</evidence>
<dbReference type="HAMAP" id="MF_01987">
    <property type="entry name" value="Ribokinase"/>
    <property type="match status" value="1"/>
</dbReference>
<feature type="domain" description="Carbohydrate kinase PfkB" evidence="10">
    <location>
        <begin position="6"/>
        <end position="319"/>
    </location>
</feature>
<keyword evidence="3 9" id="KW-0547">Nucleotide-binding</keyword>
<dbReference type="EMBL" id="JH794594">
    <property type="protein sequence ID" value="ELQ68505.1"/>
    <property type="molecule type" value="Genomic_DNA"/>
</dbReference>
<organism>
    <name type="scientific">Pyricularia oryzae (strain P131)</name>
    <name type="common">Rice blast fungus</name>
    <name type="synonym">Magnaporthe oryzae</name>
    <dbReference type="NCBI Taxonomy" id="1143193"/>
    <lineage>
        <taxon>Eukaryota</taxon>
        <taxon>Fungi</taxon>
        <taxon>Dikarya</taxon>
        <taxon>Ascomycota</taxon>
        <taxon>Pezizomycotina</taxon>
        <taxon>Sordariomycetes</taxon>
        <taxon>Sordariomycetidae</taxon>
        <taxon>Magnaporthales</taxon>
        <taxon>Pyriculariaceae</taxon>
        <taxon>Pyricularia</taxon>
    </lineage>
</organism>
<evidence type="ECO:0000256" key="5">
    <source>
        <dbReference type="ARBA" id="ARBA00022840"/>
    </source>
</evidence>
<evidence type="ECO:0000259" key="10">
    <source>
        <dbReference type="Pfam" id="PF00294"/>
    </source>
</evidence>
<feature type="binding site" evidence="9">
    <location>
        <position position="154"/>
    </location>
    <ligand>
        <name>substrate</name>
    </ligand>
</feature>
<keyword evidence="9" id="KW-0963">Cytoplasm</keyword>
<comment type="subcellular location">
    <subcellularLocation>
        <location evidence="9">Cytoplasm</location>
    </subcellularLocation>
    <subcellularLocation>
        <location evidence="9">Nucleus</location>
    </subcellularLocation>
</comment>
<gene>
    <name evidence="11" type="ORF">OOW_P131scaffold00234g1</name>
</gene>
<feature type="binding site" evidence="9">
    <location>
        <begin position="270"/>
        <end position="271"/>
    </location>
    <ligand>
        <name>ATP</name>
        <dbReference type="ChEBI" id="CHEBI:30616"/>
    </ligand>
</feature>
<keyword evidence="4 9" id="KW-0418">Kinase</keyword>
<feature type="binding site" evidence="9">
    <location>
        <begin position="237"/>
        <end position="242"/>
    </location>
    <ligand>
        <name>ATP</name>
        <dbReference type="ChEBI" id="CHEBI:30616"/>
    </ligand>
</feature>
<proteinExistence type="inferred from homology"/>
<dbReference type="InterPro" id="IPR011611">
    <property type="entry name" value="PfkB_dom"/>
</dbReference>
<evidence type="ECO:0000256" key="3">
    <source>
        <dbReference type="ARBA" id="ARBA00022741"/>
    </source>
</evidence>
<keyword evidence="5 9" id="KW-0067">ATP-binding</keyword>
<keyword evidence="2 9" id="KW-0479">Metal-binding</keyword>
<dbReference type="GO" id="GO:0005524">
    <property type="term" value="F:ATP binding"/>
    <property type="evidence" value="ECO:0007669"/>
    <property type="project" value="UniProtKB-UniRule"/>
</dbReference>
<dbReference type="GO" id="GO:0046872">
    <property type="term" value="F:metal ion binding"/>
    <property type="evidence" value="ECO:0007669"/>
    <property type="project" value="UniProtKB-KW"/>
</dbReference>
<dbReference type="GO" id="GO:0004747">
    <property type="term" value="F:ribokinase activity"/>
    <property type="evidence" value="ECO:0007669"/>
    <property type="project" value="UniProtKB-UniRule"/>
</dbReference>
<dbReference type="GO" id="GO:0005737">
    <property type="term" value="C:cytoplasm"/>
    <property type="evidence" value="ECO:0007669"/>
    <property type="project" value="UniProtKB-SubCell"/>
</dbReference>
<comment type="function">
    <text evidence="9">Catalyzes the phosphorylation of ribose at O-5 in a reaction requiring ATP and magnesium. The resulting D-ribose-5-phosphate can then be used either for sythesis of nucleotides, histidine, and tryptophan, or as a component of the pentose phosphate pathway.</text>
</comment>
<comment type="activity regulation">
    <text evidence="9">Activated by a monovalent cation that binds near, but not in, the active site. The most likely occupant of the site in vivo is potassium. Ion binding induces a conformational change that may alter substrate affinity.</text>
</comment>
<dbReference type="InterPro" id="IPR029056">
    <property type="entry name" value="Ribokinase-like"/>
</dbReference>
<feature type="binding site" evidence="9">
    <location>
        <position position="267"/>
    </location>
    <ligand>
        <name>K(+)</name>
        <dbReference type="ChEBI" id="CHEBI:29103"/>
    </ligand>
</feature>
<evidence type="ECO:0000256" key="7">
    <source>
        <dbReference type="ARBA" id="ARBA00022958"/>
    </source>
</evidence>
<name>L7JLU6_PYRO1</name>
<keyword evidence="8 9" id="KW-0119">Carbohydrate metabolism</keyword>
<comment type="pathway">
    <text evidence="9">Carbohydrate metabolism; D-ribose degradation; D-ribose 5-phosphate from beta-D-ribopyranose: step 2/2.</text>
</comment>
<dbReference type="PANTHER" id="PTHR10584">
    <property type="entry name" value="SUGAR KINASE"/>
    <property type="match status" value="1"/>
</dbReference>
<feature type="binding site" evidence="9">
    <location>
        <position position="316"/>
    </location>
    <ligand>
        <name>K(+)</name>
        <dbReference type="ChEBI" id="CHEBI:29103"/>
    </ligand>
</feature>
<keyword evidence="1 9" id="KW-0808">Transferase</keyword>
<evidence type="ECO:0000256" key="4">
    <source>
        <dbReference type="ARBA" id="ARBA00022777"/>
    </source>
</evidence>
<evidence type="ECO:0000256" key="8">
    <source>
        <dbReference type="ARBA" id="ARBA00023277"/>
    </source>
</evidence>
<accession>L7JLU6</accession>
<evidence type="ECO:0000313" key="11">
    <source>
        <dbReference type="EMBL" id="ELQ68505.1"/>
    </source>
</evidence>
<dbReference type="GO" id="GO:0005634">
    <property type="term" value="C:nucleus"/>
    <property type="evidence" value="ECO:0007669"/>
    <property type="project" value="UniProtKB-SubCell"/>
</dbReference>
<keyword evidence="9" id="KW-0539">Nucleus</keyword>
<dbReference type="PANTHER" id="PTHR10584:SF166">
    <property type="entry name" value="RIBOKINASE"/>
    <property type="match status" value="1"/>
</dbReference>
<evidence type="ECO:0000256" key="6">
    <source>
        <dbReference type="ARBA" id="ARBA00022842"/>
    </source>
</evidence>
<dbReference type="SUPFAM" id="SSF53613">
    <property type="entry name" value="Ribokinase-like"/>
    <property type="match status" value="1"/>
</dbReference>
<feature type="binding site" evidence="9">
    <location>
        <position position="265"/>
    </location>
    <ligand>
        <name>K(+)</name>
        <dbReference type="ChEBI" id="CHEBI:29103"/>
    </ligand>
</feature>
<comment type="caution">
    <text evidence="9">Lacks conserved residue(s) required for the propagation of feature annotation.</text>
</comment>
<dbReference type="InterPro" id="IPR002139">
    <property type="entry name" value="Ribo/fructo_kinase"/>
</dbReference>